<keyword evidence="5" id="KW-1185">Reference proteome</keyword>
<dbReference type="InterPro" id="IPR059180">
    <property type="entry name" value="3D_YorM"/>
</dbReference>
<dbReference type="InterPro" id="IPR051933">
    <property type="entry name" value="Resuscitation_pf_RpfB"/>
</dbReference>
<evidence type="ECO:0000256" key="2">
    <source>
        <dbReference type="SAM" id="MobiDB-lite"/>
    </source>
</evidence>
<dbReference type="CDD" id="cd14667">
    <property type="entry name" value="3D_containing_proteins"/>
    <property type="match status" value="1"/>
</dbReference>
<dbReference type="EMBL" id="JAUSTI010000001">
    <property type="protein sequence ID" value="MDQ0168739.1"/>
    <property type="molecule type" value="Genomic_DNA"/>
</dbReference>
<dbReference type="Gene3D" id="2.40.40.10">
    <property type="entry name" value="RlpA-like domain"/>
    <property type="match status" value="1"/>
</dbReference>
<name>A0ABT9W6P9_9BACL</name>
<dbReference type="PANTHER" id="PTHR39160">
    <property type="entry name" value="CELL WALL-BINDING PROTEIN YOCH"/>
    <property type="match status" value="1"/>
</dbReference>
<feature type="domain" description="3D" evidence="3">
    <location>
        <begin position="76"/>
        <end position="139"/>
    </location>
</feature>
<dbReference type="Pfam" id="PF06725">
    <property type="entry name" value="3D"/>
    <property type="match status" value="1"/>
</dbReference>
<reference evidence="4 5" key="1">
    <citation type="submission" date="2023-07" db="EMBL/GenBank/DDBJ databases">
        <title>Sorghum-associated microbial communities from plants grown in Nebraska, USA.</title>
        <authorList>
            <person name="Schachtman D."/>
        </authorList>
    </citation>
    <scope>NUCLEOTIDE SEQUENCE [LARGE SCALE GENOMIC DNA]</scope>
    <source>
        <strain evidence="4 5">DS1314</strain>
    </source>
</reference>
<evidence type="ECO:0000259" key="3">
    <source>
        <dbReference type="Pfam" id="PF06725"/>
    </source>
</evidence>
<evidence type="ECO:0000313" key="5">
    <source>
        <dbReference type="Proteomes" id="UP001233836"/>
    </source>
</evidence>
<dbReference type="SUPFAM" id="SSF50685">
    <property type="entry name" value="Barwin-like endoglucanases"/>
    <property type="match status" value="1"/>
</dbReference>
<comment type="caution">
    <text evidence="4">The sequence shown here is derived from an EMBL/GenBank/DDBJ whole genome shotgun (WGS) entry which is preliminary data.</text>
</comment>
<protein>
    <submittedName>
        <fullName evidence="4">3D (Asp-Asp-Asp) domain-containing protein</fullName>
    </submittedName>
</protein>
<organism evidence="4 5">
    <name type="scientific">Paenibacillus tundrae</name>
    <dbReference type="NCBI Taxonomy" id="528187"/>
    <lineage>
        <taxon>Bacteria</taxon>
        <taxon>Bacillati</taxon>
        <taxon>Bacillota</taxon>
        <taxon>Bacilli</taxon>
        <taxon>Bacillales</taxon>
        <taxon>Paenibacillaceae</taxon>
        <taxon>Paenibacillus</taxon>
    </lineage>
</organism>
<gene>
    <name evidence="4" type="ORF">J2T19_000176</name>
</gene>
<dbReference type="InterPro" id="IPR036908">
    <property type="entry name" value="RlpA-like_sf"/>
</dbReference>
<dbReference type="Proteomes" id="UP001233836">
    <property type="component" value="Unassembled WGS sequence"/>
</dbReference>
<proteinExistence type="predicted"/>
<evidence type="ECO:0000256" key="1">
    <source>
        <dbReference type="ARBA" id="ARBA00022729"/>
    </source>
</evidence>
<dbReference type="InterPro" id="IPR010611">
    <property type="entry name" value="3D_dom"/>
</dbReference>
<feature type="region of interest" description="Disordered" evidence="2">
    <location>
        <begin position="8"/>
        <end position="33"/>
    </location>
</feature>
<keyword evidence="1" id="KW-0732">Signal</keyword>
<accession>A0ABT9W6P9</accession>
<sequence length="141" mass="15283">MSIGMAAINGIPPNKEPDSPPQPTASSSQVTGKSAKKDVWQTYEATAYIAMCSEGCTGFTYTELDVRNTITHEGRRVVAVDKRVIPLHTPLTIRLADGTEIAAIAEDTGGAIKGHKLDVLFATEKEARQFGRQEVRVKIEN</sequence>
<evidence type="ECO:0000313" key="4">
    <source>
        <dbReference type="EMBL" id="MDQ0168739.1"/>
    </source>
</evidence>
<dbReference type="PANTHER" id="PTHR39160:SF6">
    <property type="entry name" value="CELL WALL-BINDING PROTEIN YOCH"/>
    <property type="match status" value="1"/>
</dbReference>